<gene>
    <name evidence="1" type="ORF">Lisr_2122</name>
</gene>
<reference evidence="1 2" key="1">
    <citation type="submission" date="2015-11" db="EMBL/GenBank/DDBJ databases">
        <title>Genomic analysis of 38 Legionella species identifies large and diverse effector repertoires.</title>
        <authorList>
            <person name="Burstein D."/>
            <person name="Amaro F."/>
            <person name="Zusman T."/>
            <person name="Lifshitz Z."/>
            <person name="Cohen O."/>
            <person name="Gilbert J.A."/>
            <person name="Pupko T."/>
            <person name="Shuman H.A."/>
            <person name="Segal G."/>
        </authorList>
    </citation>
    <scope>NUCLEOTIDE SEQUENCE [LARGE SCALE GENOMIC DNA]</scope>
    <source>
        <strain evidence="1 2">Bercovier 4</strain>
    </source>
</reference>
<dbReference type="InterPro" id="IPR006597">
    <property type="entry name" value="Sel1-like"/>
</dbReference>
<sequence length="631" mass="70906">MPSYGKEEVANHLSETYTVKQHKSEQIRQERDTLMQGRIFSGLKPDEQFQFCRLNKALMGSYWDCFECAREGGDYKTAAENFALAFAMGFEKAFDLYKKKNSTHTPLEEKLIPSPYSAENFYTGLRYQLGLGLPKNHEEAVRWYRIAAEQGNAFAQNHLGLVYDHGIGVKQDTKEAVRWYKMAAKQGNAAAQNDLGYSYEHGIGVDKNEKEAVRWYRMAAAQGNADAQNNLGYSYEHGIGVDKDEKEAVRWYRMAAAQGNANAQNNLGFAYSYGMGVKQDAEEAVRWYRRAAKQGDVSAQNNLGHFYDHGIGVKQDAEEAVRWYRMAAEQGNATAQNNLGFAYEYGEGIDKDEKEAVRWYRMAAEQGNATALDNLKRIGTPLALYTSALVEKNSTEIIHLALKHDELHFQLFEKDFVGIVSREEDQKAMSSTLIALQETVRPLNKNPNLLLINALLALSKNIEKGLIERNENIAVLMTDLLQITSFADADAGQIKPLMHLLCDFYYEDNTQDILESLITLWHRAQALKVPISDFGLNKLFASIVIKRYFTNGEYSLTLDAHITDALMHALVFAYQAKPGLSADGLNTLLGENLLTVSKENLNQSKGLLAWMGKSPAVKQEEATHYIASVSP</sequence>
<evidence type="ECO:0000313" key="1">
    <source>
        <dbReference type="EMBL" id="KTD18673.1"/>
    </source>
</evidence>
<dbReference type="RefSeq" id="WP_058502434.1">
    <property type="nucleotide sequence ID" value="NZ_CAAAJA010000052.1"/>
</dbReference>
<dbReference type="PANTHER" id="PTHR11102:SF160">
    <property type="entry name" value="ERAD-ASSOCIATED E3 UBIQUITIN-PROTEIN LIGASE COMPONENT HRD3"/>
    <property type="match status" value="1"/>
</dbReference>
<dbReference type="SMART" id="SM00671">
    <property type="entry name" value="SEL1"/>
    <property type="match status" value="7"/>
</dbReference>
<dbReference type="InterPro" id="IPR011990">
    <property type="entry name" value="TPR-like_helical_dom_sf"/>
</dbReference>
<dbReference type="PANTHER" id="PTHR11102">
    <property type="entry name" value="SEL-1-LIKE PROTEIN"/>
    <property type="match status" value="1"/>
</dbReference>
<name>A0A0W0VEW8_9GAMM</name>
<dbReference type="Proteomes" id="UP000054761">
    <property type="component" value="Unassembled WGS sequence"/>
</dbReference>
<comment type="caution">
    <text evidence="1">The sequence shown here is derived from an EMBL/GenBank/DDBJ whole genome shotgun (WGS) entry which is preliminary data.</text>
</comment>
<dbReference type="Gene3D" id="1.25.40.10">
    <property type="entry name" value="Tetratricopeptide repeat domain"/>
    <property type="match status" value="2"/>
</dbReference>
<dbReference type="Pfam" id="PF08238">
    <property type="entry name" value="Sel1"/>
    <property type="match status" value="7"/>
</dbReference>
<protein>
    <submittedName>
        <fullName evidence="1">TPR repeat protein</fullName>
    </submittedName>
</protein>
<dbReference type="SUPFAM" id="SSF81901">
    <property type="entry name" value="HCP-like"/>
    <property type="match status" value="2"/>
</dbReference>
<accession>A0A0W0VEW8</accession>
<dbReference type="EMBL" id="LNYH01000118">
    <property type="protein sequence ID" value="KTD18673.1"/>
    <property type="molecule type" value="Genomic_DNA"/>
</dbReference>
<dbReference type="AlphaFoldDB" id="A0A0W0VEW8"/>
<evidence type="ECO:0000313" key="2">
    <source>
        <dbReference type="Proteomes" id="UP000054761"/>
    </source>
</evidence>
<dbReference type="PATRIC" id="fig|454.4.peg.2313"/>
<proteinExistence type="predicted"/>
<keyword evidence="2" id="KW-1185">Reference proteome</keyword>
<organism evidence="1 2">
    <name type="scientific">Legionella israelensis</name>
    <dbReference type="NCBI Taxonomy" id="454"/>
    <lineage>
        <taxon>Bacteria</taxon>
        <taxon>Pseudomonadati</taxon>
        <taxon>Pseudomonadota</taxon>
        <taxon>Gammaproteobacteria</taxon>
        <taxon>Legionellales</taxon>
        <taxon>Legionellaceae</taxon>
        <taxon>Legionella</taxon>
    </lineage>
</organism>
<dbReference type="InterPro" id="IPR050767">
    <property type="entry name" value="Sel1_AlgK"/>
</dbReference>